<keyword evidence="4 5" id="KW-0720">Serine protease</keyword>
<dbReference type="AlphaFoldDB" id="A0A1F6FQF7"/>
<dbReference type="SUPFAM" id="SSF50156">
    <property type="entry name" value="PDZ domain-like"/>
    <property type="match status" value="1"/>
</dbReference>
<keyword evidence="6" id="KW-1133">Transmembrane helix</keyword>
<sequence>MQDETLSQRSGSSKSLLGIGLALILATSAFFSGVHIGSFTNPNYQSASLFSFFSNPPATSATDKADLSEFWKVWDLMDEKFAIASSSVPLSSEEKVRGAIAGLVQAFNDPYTTYLPPNEASYFSEDISGNFSGVGMEVGMRNSMITIISPLPGTPAEKSGLLAGDIIVAINGTSTEGFGVDTAVRLIRGEEGTVVTLSILREGEHELKKIEVTRAKIEIPTVKTEKRGDIFIITLYSFNAISEAKMQTALREYVNNGAKKLVLDMRGNPGGFLQSAVAIASYIMPAGEVVLRENFGDSRDEQIYRSKGKIVKRFVTDEIVVLIDGGSASAAEILAGALGQHGYATIIGQNSFGKGSVQELVDLESGAALKVTIARWLTPDGTSISNGGIAPDISVERTSEQRLANEDPQLQTAIDFLHGTYQPSVSTSTTNISQ</sequence>
<dbReference type="InterPro" id="IPR041489">
    <property type="entry name" value="PDZ_6"/>
</dbReference>
<dbReference type="Proteomes" id="UP000179230">
    <property type="component" value="Unassembled WGS sequence"/>
</dbReference>
<comment type="similarity">
    <text evidence="1 5">Belongs to the peptidase S41A family.</text>
</comment>
<gene>
    <name evidence="8" type="ORF">A2592_01920</name>
</gene>
<evidence type="ECO:0000256" key="6">
    <source>
        <dbReference type="SAM" id="Phobius"/>
    </source>
</evidence>
<name>A0A1F6FQF7_9BACT</name>
<evidence type="ECO:0000256" key="5">
    <source>
        <dbReference type="RuleBase" id="RU004404"/>
    </source>
</evidence>
<evidence type="ECO:0000256" key="2">
    <source>
        <dbReference type="ARBA" id="ARBA00022670"/>
    </source>
</evidence>
<dbReference type="SUPFAM" id="SSF52096">
    <property type="entry name" value="ClpP/crotonase"/>
    <property type="match status" value="1"/>
</dbReference>
<accession>A0A1F6FQF7</accession>
<dbReference type="NCBIfam" id="TIGR00225">
    <property type="entry name" value="prc"/>
    <property type="match status" value="1"/>
</dbReference>
<dbReference type="InterPro" id="IPR029045">
    <property type="entry name" value="ClpP/crotonase-like_dom_sf"/>
</dbReference>
<dbReference type="CDD" id="cd06782">
    <property type="entry name" value="cpPDZ_CPP-like"/>
    <property type="match status" value="1"/>
</dbReference>
<organism evidence="8 9">
    <name type="scientific">Candidatus Kaiserbacteria bacterium RIFOXYD1_FULL_42_15</name>
    <dbReference type="NCBI Taxonomy" id="1798532"/>
    <lineage>
        <taxon>Bacteria</taxon>
        <taxon>Candidatus Kaiseribacteriota</taxon>
    </lineage>
</organism>
<dbReference type="Gene3D" id="2.30.42.10">
    <property type="match status" value="1"/>
</dbReference>
<keyword evidence="6" id="KW-0472">Membrane</keyword>
<keyword evidence="2 5" id="KW-0645">Protease</keyword>
<dbReference type="PROSITE" id="PS50106">
    <property type="entry name" value="PDZ"/>
    <property type="match status" value="1"/>
</dbReference>
<keyword evidence="3 5" id="KW-0378">Hydrolase</keyword>
<dbReference type="InterPro" id="IPR001478">
    <property type="entry name" value="PDZ"/>
</dbReference>
<dbReference type="GO" id="GO:0030288">
    <property type="term" value="C:outer membrane-bounded periplasmic space"/>
    <property type="evidence" value="ECO:0007669"/>
    <property type="project" value="TreeGrafter"/>
</dbReference>
<dbReference type="EMBL" id="MFMT01000029">
    <property type="protein sequence ID" value="OGG88099.1"/>
    <property type="molecule type" value="Genomic_DNA"/>
</dbReference>
<evidence type="ECO:0000313" key="9">
    <source>
        <dbReference type="Proteomes" id="UP000179230"/>
    </source>
</evidence>
<dbReference type="SMART" id="SM00228">
    <property type="entry name" value="PDZ"/>
    <property type="match status" value="1"/>
</dbReference>
<dbReference type="GO" id="GO:0004175">
    <property type="term" value="F:endopeptidase activity"/>
    <property type="evidence" value="ECO:0007669"/>
    <property type="project" value="TreeGrafter"/>
</dbReference>
<dbReference type="FunFam" id="2.30.42.10:FF:000063">
    <property type="entry name" value="Peptidase, S41 family"/>
    <property type="match status" value="1"/>
</dbReference>
<comment type="caution">
    <text evidence="8">The sequence shown here is derived from an EMBL/GenBank/DDBJ whole genome shotgun (WGS) entry which is preliminary data.</text>
</comment>
<dbReference type="CDD" id="cd07560">
    <property type="entry name" value="Peptidase_S41_CPP"/>
    <property type="match status" value="1"/>
</dbReference>
<evidence type="ECO:0000256" key="1">
    <source>
        <dbReference type="ARBA" id="ARBA00009179"/>
    </source>
</evidence>
<dbReference type="PANTHER" id="PTHR32060:SF30">
    <property type="entry name" value="CARBOXY-TERMINAL PROCESSING PROTEASE CTPA"/>
    <property type="match status" value="1"/>
</dbReference>
<dbReference type="InterPro" id="IPR004447">
    <property type="entry name" value="Peptidase_S41A"/>
</dbReference>
<dbReference type="InterPro" id="IPR005151">
    <property type="entry name" value="Tail-specific_protease"/>
</dbReference>
<dbReference type="Pfam" id="PF03572">
    <property type="entry name" value="Peptidase_S41"/>
    <property type="match status" value="1"/>
</dbReference>
<dbReference type="Gene3D" id="3.30.750.44">
    <property type="match status" value="1"/>
</dbReference>
<evidence type="ECO:0000256" key="3">
    <source>
        <dbReference type="ARBA" id="ARBA00022801"/>
    </source>
</evidence>
<keyword evidence="6" id="KW-0812">Transmembrane</keyword>
<feature type="domain" description="PDZ" evidence="7">
    <location>
        <begin position="120"/>
        <end position="202"/>
    </location>
</feature>
<feature type="transmembrane region" description="Helical" evidence="6">
    <location>
        <begin position="16"/>
        <end position="36"/>
    </location>
</feature>
<evidence type="ECO:0000256" key="4">
    <source>
        <dbReference type="ARBA" id="ARBA00022825"/>
    </source>
</evidence>
<dbReference type="GO" id="GO:0007165">
    <property type="term" value="P:signal transduction"/>
    <property type="evidence" value="ECO:0007669"/>
    <property type="project" value="TreeGrafter"/>
</dbReference>
<dbReference type="Pfam" id="PF17820">
    <property type="entry name" value="PDZ_6"/>
    <property type="match status" value="1"/>
</dbReference>
<protein>
    <recommendedName>
        <fullName evidence="7">PDZ domain-containing protein</fullName>
    </recommendedName>
</protein>
<evidence type="ECO:0000259" key="7">
    <source>
        <dbReference type="PROSITE" id="PS50106"/>
    </source>
</evidence>
<proteinExistence type="inferred from homology"/>
<reference evidence="8 9" key="1">
    <citation type="journal article" date="2016" name="Nat. Commun.">
        <title>Thousands of microbial genomes shed light on interconnected biogeochemical processes in an aquifer system.</title>
        <authorList>
            <person name="Anantharaman K."/>
            <person name="Brown C.T."/>
            <person name="Hug L.A."/>
            <person name="Sharon I."/>
            <person name="Castelle C.J."/>
            <person name="Probst A.J."/>
            <person name="Thomas B.C."/>
            <person name="Singh A."/>
            <person name="Wilkins M.J."/>
            <person name="Karaoz U."/>
            <person name="Brodie E.L."/>
            <person name="Williams K.H."/>
            <person name="Hubbard S.S."/>
            <person name="Banfield J.F."/>
        </authorList>
    </citation>
    <scope>NUCLEOTIDE SEQUENCE [LARGE SCALE GENOMIC DNA]</scope>
</reference>
<dbReference type="Gene3D" id="3.90.226.10">
    <property type="entry name" value="2-enoyl-CoA Hydratase, Chain A, domain 1"/>
    <property type="match status" value="1"/>
</dbReference>
<evidence type="ECO:0000313" key="8">
    <source>
        <dbReference type="EMBL" id="OGG88099.1"/>
    </source>
</evidence>
<dbReference type="SMART" id="SM00245">
    <property type="entry name" value="TSPc"/>
    <property type="match status" value="1"/>
</dbReference>
<dbReference type="GO" id="GO:0008236">
    <property type="term" value="F:serine-type peptidase activity"/>
    <property type="evidence" value="ECO:0007669"/>
    <property type="project" value="UniProtKB-KW"/>
</dbReference>
<dbReference type="GO" id="GO:0006508">
    <property type="term" value="P:proteolysis"/>
    <property type="evidence" value="ECO:0007669"/>
    <property type="project" value="UniProtKB-KW"/>
</dbReference>
<dbReference type="PANTHER" id="PTHR32060">
    <property type="entry name" value="TAIL-SPECIFIC PROTEASE"/>
    <property type="match status" value="1"/>
</dbReference>
<dbReference type="InterPro" id="IPR036034">
    <property type="entry name" value="PDZ_sf"/>
</dbReference>